<keyword evidence="1" id="KW-0723">Serine/threonine-protein kinase</keyword>
<accession>A0ACB7UYW3</accession>
<dbReference type="Proteomes" id="UP000827976">
    <property type="component" value="Chromosome 13"/>
</dbReference>
<keyword evidence="1" id="KW-0808">Transferase</keyword>
<proteinExistence type="predicted"/>
<organism evidence="1 2">
    <name type="scientific">Dioscorea alata</name>
    <name type="common">Purple yam</name>
    <dbReference type="NCBI Taxonomy" id="55571"/>
    <lineage>
        <taxon>Eukaryota</taxon>
        <taxon>Viridiplantae</taxon>
        <taxon>Streptophyta</taxon>
        <taxon>Embryophyta</taxon>
        <taxon>Tracheophyta</taxon>
        <taxon>Spermatophyta</taxon>
        <taxon>Magnoliopsida</taxon>
        <taxon>Liliopsida</taxon>
        <taxon>Dioscoreales</taxon>
        <taxon>Dioscoreaceae</taxon>
        <taxon>Dioscorea</taxon>
    </lineage>
</organism>
<dbReference type="EC" id="2.7.11.1" evidence="1"/>
<gene>
    <name evidence="1" type="ORF">IHE45_13G067400</name>
</gene>
<name>A0ACB7UYW3_DIOAL</name>
<sequence>MDPIQEEDASADVLFCWYWVCDFGLSRLKHATFLFWKSTAGTPEWMAPEMLCNEPSNENFSCEVECLFSFPFGQEQKIMPTWPVSIFSFWRIYKNALYVYVMYIQIY</sequence>
<keyword evidence="1" id="KW-0418">Kinase</keyword>
<evidence type="ECO:0000313" key="1">
    <source>
        <dbReference type="EMBL" id="KAH7665955.1"/>
    </source>
</evidence>
<comment type="caution">
    <text evidence="1">The sequence shown here is derived from an EMBL/GenBank/DDBJ whole genome shotgun (WGS) entry which is preliminary data.</text>
</comment>
<evidence type="ECO:0000313" key="2">
    <source>
        <dbReference type="Proteomes" id="UP000827976"/>
    </source>
</evidence>
<reference evidence="2" key="1">
    <citation type="journal article" date="2022" name="Nat. Commun.">
        <title>Chromosome evolution and the genetic basis of agronomically important traits in greater yam.</title>
        <authorList>
            <person name="Bredeson J.V."/>
            <person name="Lyons J.B."/>
            <person name="Oniyinde I.O."/>
            <person name="Okereke N.R."/>
            <person name="Kolade O."/>
            <person name="Nnabue I."/>
            <person name="Nwadili C.O."/>
            <person name="Hribova E."/>
            <person name="Parker M."/>
            <person name="Nwogha J."/>
            <person name="Shu S."/>
            <person name="Carlson J."/>
            <person name="Kariba R."/>
            <person name="Muthemba S."/>
            <person name="Knop K."/>
            <person name="Barton G.J."/>
            <person name="Sherwood A.V."/>
            <person name="Lopez-Montes A."/>
            <person name="Asiedu R."/>
            <person name="Jamnadass R."/>
            <person name="Muchugi A."/>
            <person name="Goodstein D."/>
            <person name="Egesi C.N."/>
            <person name="Featherston J."/>
            <person name="Asfaw A."/>
            <person name="Simpson G.G."/>
            <person name="Dolezel J."/>
            <person name="Hendre P.S."/>
            <person name="Van Deynze A."/>
            <person name="Kumar P.L."/>
            <person name="Obidiegwu J.E."/>
            <person name="Bhattacharjee R."/>
            <person name="Rokhsar D.S."/>
        </authorList>
    </citation>
    <scope>NUCLEOTIDE SEQUENCE [LARGE SCALE GENOMIC DNA]</scope>
    <source>
        <strain evidence="2">cv. TDa95/00328</strain>
    </source>
</reference>
<protein>
    <submittedName>
        <fullName evidence="1">Non-specific serine/threonine protein kinase protein</fullName>
        <ecNumber evidence="1">2.7.11.1</ecNumber>
    </submittedName>
</protein>
<keyword evidence="2" id="KW-1185">Reference proteome</keyword>
<dbReference type="EMBL" id="CM037023">
    <property type="protein sequence ID" value="KAH7665955.1"/>
    <property type="molecule type" value="Genomic_DNA"/>
</dbReference>